<evidence type="ECO:0000313" key="9">
    <source>
        <dbReference type="EMBL" id="RLJ23973.1"/>
    </source>
</evidence>
<dbReference type="EMBL" id="RCCB01000013">
    <property type="protein sequence ID" value="RLJ23973.1"/>
    <property type="molecule type" value="Genomic_DNA"/>
</dbReference>
<keyword evidence="5 6" id="KW-0238">DNA-binding</keyword>
<dbReference type="GO" id="GO:0003677">
    <property type="term" value="F:DNA binding"/>
    <property type="evidence" value="ECO:0007669"/>
    <property type="project" value="UniProtKB-UniRule"/>
</dbReference>
<proteinExistence type="inferred from homology"/>
<dbReference type="GO" id="GO:0016779">
    <property type="term" value="F:nucleotidyltransferase activity"/>
    <property type="evidence" value="ECO:0007669"/>
    <property type="project" value="UniProtKB-UniRule"/>
</dbReference>
<keyword evidence="2 6" id="KW-0328">Glycosyltransferase</keyword>
<evidence type="ECO:0000256" key="2">
    <source>
        <dbReference type="ARBA" id="ARBA00022676"/>
    </source>
</evidence>
<dbReference type="PROSITE" id="PS52018">
    <property type="entry name" value="DART"/>
    <property type="match status" value="1"/>
</dbReference>
<dbReference type="GO" id="GO:0016757">
    <property type="term" value="F:glycosyltransferase activity"/>
    <property type="evidence" value="ECO:0007669"/>
    <property type="project" value="UniProtKB-UniRule"/>
</dbReference>
<evidence type="ECO:0000256" key="1">
    <source>
        <dbReference type="ARBA" id="ARBA00022649"/>
    </source>
</evidence>
<feature type="binding site" evidence="6">
    <location>
        <begin position="14"/>
        <end position="16"/>
    </location>
    <ligand>
        <name>NAD(+)</name>
        <dbReference type="ChEBI" id="CHEBI:57540"/>
    </ligand>
</feature>
<evidence type="ECO:0000256" key="4">
    <source>
        <dbReference type="ARBA" id="ARBA00022695"/>
    </source>
</evidence>
<keyword evidence="10" id="KW-1185">Reference proteome</keyword>
<sequence>MTKQMSIDDLYLYRMTHIENIPHILAHGITHKTSHNSNPNFVSIGDVSLIDTRSRKEVSINNGNINNLYAPTITLGDYIPFYLGVKMPMLYVMQHGGNFVVQATPPQNIVYVVCRIKNIVNAGMTFYFSDGHGTDSLTSFYDTSQINNLPNIIDWTAIKTSYWAGSENLDLKRKKQAEFLISEDIPANFIAGYVCYNNTAKQQLINMGIADEKIKMIPRAYY</sequence>
<evidence type="ECO:0000313" key="8">
    <source>
        <dbReference type="EMBL" id="PKW20530.1"/>
    </source>
</evidence>
<accession>A0A497UH73</accession>
<feature type="active site" description="Proton acceptor" evidence="6">
    <location>
        <position position="53"/>
    </location>
</feature>
<dbReference type="Proteomes" id="UP000233767">
    <property type="component" value="Unassembled WGS sequence"/>
</dbReference>
<evidence type="ECO:0000313" key="10">
    <source>
        <dbReference type="Proteomes" id="UP000233767"/>
    </source>
</evidence>
<evidence type="ECO:0000259" key="7">
    <source>
        <dbReference type="PROSITE" id="PS52018"/>
    </source>
</evidence>
<keyword evidence="4 6" id="KW-0548">Nucleotidyltransferase</keyword>
<comment type="catalytic activity">
    <reaction evidence="6">
        <text>a thymidine in DNA + NAD(+) = an N-(ADP-alpha-D-ribosyl)-thymidine in DNA + nicotinamide + H(+)</text>
        <dbReference type="Rhea" id="RHEA:71651"/>
        <dbReference type="Rhea" id="RHEA-COMP:13556"/>
        <dbReference type="Rhea" id="RHEA-COMP:18051"/>
        <dbReference type="ChEBI" id="CHEBI:15378"/>
        <dbReference type="ChEBI" id="CHEBI:17154"/>
        <dbReference type="ChEBI" id="CHEBI:57540"/>
        <dbReference type="ChEBI" id="CHEBI:137386"/>
        <dbReference type="ChEBI" id="CHEBI:191199"/>
    </reaction>
</comment>
<dbReference type="RefSeq" id="WP_245867877.1">
    <property type="nucleotide sequence ID" value="NZ_PJND01000009.1"/>
</dbReference>
<evidence type="ECO:0000313" key="11">
    <source>
        <dbReference type="Proteomes" id="UP000275027"/>
    </source>
</evidence>
<feature type="domain" description="DarT" evidence="7">
    <location>
        <begin position="10"/>
        <end position="222"/>
    </location>
</feature>
<keyword evidence="3 6" id="KW-0808">Transferase</keyword>
<evidence type="ECO:0000256" key="3">
    <source>
        <dbReference type="ARBA" id="ARBA00022679"/>
    </source>
</evidence>
<feature type="binding site" evidence="6">
    <location>
        <position position="53"/>
    </location>
    <ligand>
        <name>NAD(+)</name>
        <dbReference type="ChEBI" id="CHEBI:57540"/>
    </ligand>
</feature>
<comment type="caution">
    <text evidence="9">The sequence shown here is derived from an EMBL/GenBank/DDBJ whole genome shotgun (WGS) entry which is preliminary data.</text>
</comment>
<reference evidence="9 11" key="2">
    <citation type="submission" date="2018-10" db="EMBL/GenBank/DDBJ databases">
        <title>Genomic Encyclopedia of Archaeal and Bacterial Type Strains, Phase II (KMG-II): from individual species to whole genera.</title>
        <authorList>
            <person name="Goeker M."/>
        </authorList>
    </citation>
    <scope>NUCLEOTIDE SEQUENCE [LARGE SCALE GENOMIC DNA]</scope>
    <source>
        <strain evidence="9 11">DSM 21886</strain>
    </source>
</reference>
<dbReference type="AlphaFoldDB" id="A0A497UH73"/>
<organism evidence="9 11">
    <name type="scientific">Flavobacterium lindanitolerans</name>
    <dbReference type="NCBI Taxonomy" id="428988"/>
    <lineage>
        <taxon>Bacteria</taxon>
        <taxon>Pseudomonadati</taxon>
        <taxon>Bacteroidota</taxon>
        <taxon>Flavobacteriia</taxon>
        <taxon>Flavobacteriales</taxon>
        <taxon>Flavobacteriaceae</taxon>
        <taxon>Flavobacterium</taxon>
    </lineage>
</organism>
<feature type="active site" evidence="6">
    <location>
        <position position="178"/>
    </location>
</feature>
<dbReference type="Proteomes" id="UP000275027">
    <property type="component" value="Unassembled WGS sequence"/>
</dbReference>
<gene>
    <name evidence="8" type="ORF">B0G92_2679</name>
    <name evidence="9" type="ORF">CLV50_2689</name>
</gene>
<evidence type="ECO:0000256" key="6">
    <source>
        <dbReference type="PROSITE-ProRule" id="PRU01362"/>
    </source>
</evidence>
<comment type="caution">
    <text evidence="6">Lacks conserved residue(s) required for the propagation of feature annotation.</text>
</comment>
<protein>
    <submittedName>
        <fullName evidence="9">Uncharacterized protein DUF4433</fullName>
    </submittedName>
</protein>
<reference evidence="8 10" key="1">
    <citation type="submission" date="2017-12" db="EMBL/GenBank/DDBJ databases">
        <title>Genomic Encyclopedia of Type Strains, Phase III (KMG-III): the genomes of soil and plant-associated and newly described type strains.</title>
        <authorList>
            <person name="Whitman W."/>
        </authorList>
    </citation>
    <scope>NUCLEOTIDE SEQUENCE [LARGE SCALE GENOMIC DNA]</scope>
    <source>
        <strain evidence="8 10">IP-10</strain>
    </source>
</reference>
<dbReference type="InterPro" id="IPR029494">
    <property type="entry name" value="DarT"/>
</dbReference>
<dbReference type="EMBL" id="PJND01000009">
    <property type="protein sequence ID" value="PKW20530.1"/>
    <property type="molecule type" value="Genomic_DNA"/>
</dbReference>
<evidence type="ECO:0000256" key="5">
    <source>
        <dbReference type="ARBA" id="ARBA00023125"/>
    </source>
</evidence>
<comment type="similarity">
    <text evidence="6">Belongs to the DarT ADP-ribosyltransferase family.</text>
</comment>
<dbReference type="Pfam" id="PF14487">
    <property type="entry name" value="DarT"/>
    <property type="match status" value="1"/>
</dbReference>
<keyword evidence="1 6" id="KW-1277">Toxin-antitoxin system</keyword>
<name>A0A497UH73_9FLAO</name>